<dbReference type="AlphaFoldDB" id="A0A8T0V8F8"/>
<protein>
    <submittedName>
        <fullName evidence="2">Uncharacterized protein</fullName>
    </submittedName>
</protein>
<name>A0A8T0V8F8_PANVG</name>
<feature type="region of interest" description="Disordered" evidence="1">
    <location>
        <begin position="49"/>
        <end position="114"/>
    </location>
</feature>
<evidence type="ECO:0000313" key="2">
    <source>
        <dbReference type="EMBL" id="KAG2630645.1"/>
    </source>
</evidence>
<feature type="compositionally biased region" description="Pro residues" evidence="1">
    <location>
        <begin position="85"/>
        <end position="95"/>
    </location>
</feature>
<sequence length="114" mass="11730">MSYTNIKVSLGTSSPHAAPARPYPQSGRSYTRSTIVASLGDLCAAVSSSSDPLADMVPEHSSPWKGSEHGRSCRASPQLHLRPCPSSPPPPPPVPHHAVLPEATDGTGAGVGRG</sequence>
<feature type="region of interest" description="Disordered" evidence="1">
    <location>
        <begin position="1"/>
        <end position="28"/>
    </location>
</feature>
<keyword evidence="3" id="KW-1185">Reference proteome</keyword>
<accession>A0A8T0V8F8</accession>
<evidence type="ECO:0000256" key="1">
    <source>
        <dbReference type="SAM" id="MobiDB-lite"/>
    </source>
</evidence>
<comment type="caution">
    <text evidence="2">The sequence shown here is derived from an EMBL/GenBank/DDBJ whole genome shotgun (WGS) entry which is preliminary data.</text>
</comment>
<evidence type="ECO:0000313" key="3">
    <source>
        <dbReference type="Proteomes" id="UP000823388"/>
    </source>
</evidence>
<reference evidence="2" key="1">
    <citation type="submission" date="2020-05" db="EMBL/GenBank/DDBJ databases">
        <title>WGS assembly of Panicum virgatum.</title>
        <authorList>
            <person name="Lovell J.T."/>
            <person name="Jenkins J."/>
            <person name="Shu S."/>
            <person name="Juenger T.E."/>
            <person name="Schmutz J."/>
        </authorList>
    </citation>
    <scope>NUCLEOTIDE SEQUENCE</scope>
    <source>
        <strain evidence="2">AP13</strain>
    </source>
</reference>
<organism evidence="2 3">
    <name type="scientific">Panicum virgatum</name>
    <name type="common">Blackwell switchgrass</name>
    <dbReference type="NCBI Taxonomy" id="38727"/>
    <lineage>
        <taxon>Eukaryota</taxon>
        <taxon>Viridiplantae</taxon>
        <taxon>Streptophyta</taxon>
        <taxon>Embryophyta</taxon>
        <taxon>Tracheophyta</taxon>
        <taxon>Spermatophyta</taxon>
        <taxon>Magnoliopsida</taxon>
        <taxon>Liliopsida</taxon>
        <taxon>Poales</taxon>
        <taxon>Poaceae</taxon>
        <taxon>PACMAD clade</taxon>
        <taxon>Panicoideae</taxon>
        <taxon>Panicodae</taxon>
        <taxon>Paniceae</taxon>
        <taxon>Panicinae</taxon>
        <taxon>Panicum</taxon>
        <taxon>Panicum sect. Hiantes</taxon>
    </lineage>
</organism>
<feature type="compositionally biased region" description="Polar residues" evidence="1">
    <location>
        <begin position="1"/>
        <end position="15"/>
    </location>
</feature>
<proteinExistence type="predicted"/>
<gene>
    <name evidence="2" type="ORF">PVAP13_3KG540001</name>
</gene>
<dbReference type="Proteomes" id="UP000823388">
    <property type="component" value="Chromosome 3K"/>
</dbReference>
<dbReference type="EMBL" id="CM029041">
    <property type="protein sequence ID" value="KAG2630645.1"/>
    <property type="molecule type" value="Genomic_DNA"/>
</dbReference>